<dbReference type="PANTHER" id="PTHR33048">
    <property type="entry name" value="PTH11-LIKE INTEGRAL MEMBRANE PROTEIN (AFU_ORTHOLOGUE AFUA_5G11245)"/>
    <property type="match status" value="1"/>
</dbReference>
<dbReference type="Pfam" id="PF20684">
    <property type="entry name" value="Fung_rhodopsin"/>
    <property type="match status" value="1"/>
</dbReference>
<protein>
    <recommendedName>
        <fullName evidence="8">Rhodopsin domain-containing protein</fullName>
    </recommendedName>
</protein>
<evidence type="ECO:0000256" key="7">
    <source>
        <dbReference type="SAM" id="Phobius"/>
    </source>
</evidence>
<comment type="similarity">
    <text evidence="5">Belongs to the SAT4 family.</text>
</comment>
<feature type="transmembrane region" description="Helical" evidence="7">
    <location>
        <begin position="217"/>
        <end position="238"/>
    </location>
</feature>
<feature type="region of interest" description="Disordered" evidence="6">
    <location>
        <begin position="362"/>
        <end position="381"/>
    </location>
</feature>
<dbReference type="AlphaFoldDB" id="A0A6A6Z8W8"/>
<dbReference type="GeneID" id="54453383"/>
<evidence type="ECO:0000256" key="5">
    <source>
        <dbReference type="ARBA" id="ARBA00038359"/>
    </source>
</evidence>
<feature type="transmembrane region" description="Helical" evidence="7">
    <location>
        <begin position="27"/>
        <end position="46"/>
    </location>
</feature>
<dbReference type="OrthoDB" id="3529975at2759"/>
<dbReference type="InterPro" id="IPR049326">
    <property type="entry name" value="Rhodopsin_dom_fungi"/>
</dbReference>
<dbReference type="PANTHER" id="PTHR33048:SF8">
    <property type="entry name" value="INTEGRAL MEMBRANE PROTEIN-RELATED"/>
    <property type="match status" value="1"/>
</dbReference>
<dbReference type="EMBL" id="MU003692">
    <property type="protein sequence ID" value="KAF2817248.1"/>
    <property type="molecule type" value="Genomic_DNA"/>
</dbReference>
<feature type="transmembrane region" description="Helical" evidence="7">
    <location>
        <begin position="187"/>
        <end position="205"/>
    </location>
</feature>
<feature type="transmembrane region" description="Helical" evidence="7">
    <location>
        <begin position="58"/>
        <end position="78"/>
    </location>
</feature>
<gene>
    <name evidence="9 11" type="ORF">BDZ99DRAFT_11779</name>
</gene>
<feature type="transmembrane region" description="Helical" evidence="7">
    <location>
        <begin position="137"/>
        <end position="167"/>
    </location>
</feature>
<accession>A0A6A6Z8W8</accession>
<reference evidence="9 11" key="1">
    <citation type="journal article" date="2020" name="Stud. Mycol.">
        <title>101 Dothideomycetes genomes: a test case for predicting lifestyles and emergence of pathogens.</title>
        <authorList>
            <person name="Haridas S."/>
            <person name="Albert R."/>
            <person name="Binder M."/>
            <person name="Bloem J."/>
            <person name="Labutti K."/>
            <person name="Salamov A."/>
            <person name="Andreopoulos B."/>
            <person name="Baker S."/>
            <person name="Barry K."/>
            <person name="Bills G."/>
            <person name="Bluhm B."/>
            <person name="Cannon C."/>
            <person name="Castanera R."/>
            <person name="Culley D."/>
            <person name="Daum C."/>
            <person name="Ezra D."/>
            <person name="Gonzalez J."/>
            <person name="Henrissat B."/>
            <person name="Kuo A."/>
            <person name="Liang C."/>
            <person name="Lipzen A."/>
            <person name="Lutzoni F."/>
            <person name="Magnuson J."/>
            <person name="Mondo S."/>
            <person name="Nolan M."/>
            <person name="Ohm R."/>
            <person name="Pangilinan J."/>
            <person name="Park H.-J."/>
            <person name="Ramirez L."/>
            <person name="Alfaro M."/>
            <person name="Sun H."/>
            <person name="Tritt A."/>
            <person name="Yoshinaga Y."/>
            <person name="Zwiers L.-H."/>
            <person name="Turgeon B."/>
            <person name="Goodwin S."/>
            <person name="Spatafora J."/>
            <person name="Crous P."/>
            <person name="Grigoriev I."/>
        </authorList>
    </citation>
    <scope>NUCLEOTIDE SEQUENCE</scope>
    <source>
        <strain evidence="9 11">CBS 304.34</strain>
    </source>
</reference>
<name>A0A6A6Z8W8_9PEZI</name>
<reference evidence="11" key="2">
    <citation type="submission" date="2020-04" db="EMBL/GenBank/DDBJ databases">
        <authorList>
            <consortium name="NCBI Genome Project"/>
        </authorList>
    </citation>
    <scope>NUCLEOTIDE SEQUENCE</scope>
    <source>
        <strain evidence="11">CBS 304.34</strain>
    </source>
</reference>
<keyword evidence="3 7" id="KW-1133">Transmembrane helix</keyword>
<sequence>MASPFTPEKLAWLELHKNDSRATAINWAYSVPIPVSIITTALRLWAKKAGRNGITLDDYLIIFATICLVGECSSGLGYGPPHGMGRHVTAVSAYDLMTFRKGDYVLSHFYDIALATVKLAILAFYYRIFVQPVFRRVVLGTAAFVLCWGIGITVAWAVFCIPIRAYWDDRVKGKCLNIDTFTYFTNISNLITDIWVFLLPIPVILRLQLPRNKKIALCFIFSIGLATCVVSCLRLRVVLNHGDPDFTWAAVPLGAYSVYEPLGGILCNNLPIIYHMLRNIRKDKASFKTASTEHSGSDPLRFTAPSLSLNGRPVLGDESPNRWLPLPASTSQEELTTDGLGLSREGISQAKPATFWNKVETQEREKSVDEEGAVGSPPPNTIVVEREFKTEVQMRRESGDGKDRWKKNVYEMKRR</sequence>
<evidence type="ECO:0000256" key="4">
    <source>
        <dbReference type="ARBA" id="ARBA00023136"/>
    </source>
</evidence>
<evidence type="ECO:0000313" key="10">
    <source>
        <dbReference type="Proteomes" id="UP000504636"/>
    </source>
</evidence>
<evidence type="ECO:0000313" key="11">
    <source>
        <dbReference type="RefSeq" id="XP_033584212.1"/>
    </source>
</evidence>
<feature type="region of interest" description="Disordered" evidence="6">
    <location>
        <begin position="392"/>
        <end position="415"/>
    </location>
</feature>
<keyword evidence="10" id="KW-1185">Reference proteome</keyword>
<evidence type="ECO:0000256" key="1">
    <source>
        <dbReference type="ARBA" id="ARBA00004141"/>
    </source>
</evidence>
<evidence type="ECO:0000256" key="2">
    <source>
        <dbReference type="ARBA" id="ARBA00022692"/>
    </source>
</evidence>
<proteinExistence type="inferred from homology"/>
<dbReference type="RefSeq" id="XP_033584212.1">
    <property type="nucleotide sequence ID" value="XM_033712490.1"/>
</dbReference>
<evidence type="ECO:0000313" key="9">
    <source>
        <dbReference type="EMBL" id="KAF2817248.1"/>
    </source>
</evidence>
<dbReference type="Proteomes" id="UP000504636">
    <property type="component" value="Unplaced"/>
</dbReference>
<reference evidence="11" key="3">
    <citation type="submission" date="2025-04" db="UniProtKB">
        <authorList>
            <consortium name="RefSeq"/>
        </authorList>
    </citation>
    <scope>IDENTIFICATION</scope>
    <source>
        <strain evidence="11">CBS 304.34</strain>
    </source>
</reference>
<comment type="subcellular location">
    <subcellularLocation>
        <location evidence="1">Membrane</location>
        <topology evidence="1">Multi-pass membrane protein</topology>
    </subcellularLocation>
</comment>
<evidence type="ECO:0000256" key="3">
    <source>
        <dbReference type="ARBA" id="ARBA00022989"/>
    </source>
</evidence>
<dbReference type="GO" id="GO:0016020">
    <property type="term" value="C:membrane"/>
    <property type="evidence" value="ECO:0007669"/>
    <property type="project" value="UniProtKB-SubCell"/>
</dbReference>
<organism evidence="9">
    <name type="scientific">Mytilinidion resinicola</name>
    <dbReference type="NCBI Taxonomy" id="574789"/>
    <lineage>
        <taxon>Eukaryota</taxon>
        <taxon>Fungi</taxon>
        <taxon>Dikarya</taxon>
        <taxon>Ascomycota</taxon>
        <taxon>Pezizomycotina</taxon>
        <taxon>Dothideomycetes</taxon>
        <taxon>Pleosporomycetidae</taxon>
        <taxon>Mytilinidiales</taxon>
        <taxon>Mytilinidiaceae</taxon>
        <taxon>Mytilinidion</taxon>
    </lineage>
</organism>
<keyword evidence="4 7" id="KW-0472">Membrane</keyword>
<evidence type="ECO:0000256" key="6">
    <source>
        <dbReference type="SAM" id="MobiDB-lite"/>
    </source>
</evidence>
<feature type="transmembrane region" description="Helical" evidence="7">
    <location>
        <begin position="258"/>
        <end position="277"/>
    </location>
</feature>
<keyword evidence="2 7" id="KW-0812">Transmembrane</keyword>
<feature type="domain" description="Rhodopsin" evidence="8">
    <location>
        <begin position="42"/>
        <end position="278"/>
    </location>
</feature>
<feature type="transmembrane region" description="Helical" evidence="7">
    <location>
        <begin position="104"/>
        <end position="125"/>
    </location>
</feature>
<evidence type="ECO:0000259" key="8">
    <source>
        <dbReference type="Pfam" id="PF20684"/>
    </source>
</evidence>
<dbReference type="InterPro" id="IPR052337">
    <property type="entry name" value="SAT4-like"/>
</dbReference>